<accession>A0A2T3KKZ0</accession>
<dbReference type="EMBL" id="PYNF01000003">
    <property type="protein sequence ID" value="PSV00388.1"/>
    <property type="molecule type" value="Genomic_DNA"/>
</dbReference>
<dbReference type="Proteomes" id="UP000241426">
    <property type="component" value="Unassembled WGS sequence"/>
</dbReference>
<gene>
    <name evidence="2" type="ORF">C9J27_04470</name>
</gene>
<feature type="transmembrane region" description="Helical" evidence="1">
    <location>
        <begin position="186"/>
        <end position="207"/>
    </location>
</feature>
<feature type="transmembrane region" description="Helical" evidence="1">
    <location>
        <begin position="98"/>
        <end position="121"/>
    </location>
</feature>
<feature type="transmembrane region" description="Helical" evidence="1">
    <location>
        <begin position="213"/>
        <end position="235"/>
    </location>
</feature>
<sequence>MLSSRNKDILLLTWQKLKSEHQIFITLAFILGISEMLTHHYSFSTRHEILLHPAIFAYSCTQRALSLDVVGWMVGALFMSTDEQSFESSLKKRNWKMLTFSTIVTTLGLMVLKVASASNIAKKQIVINISPTVFSYFLLLVIIFLPIALLFAFNSVSAFKSSRNSTSGSITDVVAVAVVIKRNYRLFLFSFALAILLTTVVESLVIIGAPSLISFSIATIIVITLVSVFMAVIAYDAGSRPKNKAKVKSLSTSSAFSL</sequence>
<feature type="transmembrane region" description="Helical" evidence="1">
    <location>
        <begin position="133"/>
        <end position="153"/>
    </location>
</feature>
<evidence type="ECO:0000313" key="3">
    <source>
        <dbReference type="Proteomes" id="UP000241426"/>
    </source>
</evidence>
<comment type="caution">
    <text evidence="2">The sequence shown here is derived from an EMBL/GenBank/DDBJ whole genome shotgun (WGS) entry which is preliminary data.</text>
</comment>
<evidence type="ECO:0000256" key="1">
    <source>
        <dbReference type="SAM" id="Phobius"/>
    </source>
</evidence>
<dbReference type="RefSeq" id="WP_107289018.1">
    <property type="nucleotide sequence ID" value="NZ_PYNF01000003.1"/>
</dbReference>
<dbReference type="AlphaFoldDB" id="A0A2T3KKZ0"/>
<proteinExistence type="predicted"/>
<name>A0A2T3KKZ0_9GAMM</name>
<protein>
    <submittedName>
        <fullName evidence="2">Uncharacterized protein</fullName>
    </submittedName>
</protein>
<keyword evidence="1" id="KW-0812">Transmembrane</keyword>
<reference evidence="2 3" key="1">
    <citation type="submission" date="2018-01" db="EMBL/GenBank/DDBJ databases">
        <title>Whole genome sequencing of Histamine producing bacteria.</title>
        <authorList>
            <person name="Butler K."/>
        </authorList>
    </citation>
    <scope>NUCLEOTIDE SEQUENCE [LARGE SCALE GENOMIC DNA]</scope>
    <source>
        <strain evidence="2 3">FS-7.2</strain>
    </source>
</reference>
<organism evidence="2 3">
    <name type="scientific">Photobacterium kishitanii</name>
    <dbReference type="NCBI Taxonomy" id="318456"/>
    <lineage>
        <taxon>Bacteria</taxon>
        <taxon>Pseudomonadati</taxon>
        <taxon>Pseudomonadota</taxon>
        <taxon>Gammaproteobacteria</taxon>
        <taxon>Vibrionales</taxon>
        <taxon>Vibrionaceae</taxon>
        <taxon>Photobacterium</taxon>
    </lineage>
</organism>
<evidence type="ECO:0000313" key="2">
    <source>
        <dbReference type="EMBL" id="PSV00388.1"/>
    </source>
</evidence>
<keyword evidence="1" id="KW-0472">Membrane</keyword>
<keyword evidence="1" id="KW-1133">Transmembrane helix</keyword>